<keyword evidence="6" id="KW-0418">Kinase</keyword>
<dbReference type="Pfam" id="PF00757">
    <property type="entry name" value="Furin-like"/>
    <property type="match status" value="1"/>
</dbReference>
<gene>
    <name evidence="6" type="ORF">H671_2g5746</name>
</gene>
<dbReference type="EC" id="2.7.10.1" evidence="6"/>
<dbReference type="InterPro" id="IPR006211">
    <property type="entry name" value="Furin-like_Cys-rich_dom"/>
</dbReference>
<dbReference type="Pfam" id="PF01030">
    <property type="entry name" value="Recep_L_domain"/>
    <property type="match status" value="2"/>
</dbReference>
<evidence type="ECO:0000256" key="3">
    <source>
        <dbReference type="ARBA" id="ARBA00023180"/>
    </source>
</evidence>
<evidence type="ECO:0000256" key="2">
    <source>
        <dbReference type="ARBA" id="ARBA00023137"/>
    </source>
</evidence>
<keyword evidence="6" id="KW-0808">Transferase</keyword>
<organism evidence="6 7">
    <name type="scientific">Cricetulus griseus</name>
    <name type="common">Chinese hamster</name>
    <name type="synonym">Cricetulus barabensis griseus</name>
    <dbReference type="NCBI Taxonomy" id="10029"/>
    <lineage>
        <taxon>Eukaryota</taxon>
        <taxon>Metazoa</taxon>
        <taxon>Chordata</taxon>
        <taxon>Craniata</taxon>
        <taxon>Vertebrata</taxon>
        <taxon>Euteleostomi</taxon>
        <taxon>Mammalia</taxon>
        <taxon>Eutheria</taxon>
        <taxon>Euarchontoglires</taxon>
        <taxon>Glires</taxon>
        <taxon>Rodentia</taxon>
        <taxon>Myomorpha</taxon>
        <taxon>Muroidea</taxon>
        <taxon>Cricetidae</taxon>
        <taxon>Cricetinae</taxon>
        <taxon>Cricetulus</taxon>
    </lineage>
</organism>
<feature type="domain" description="Furin-like cysteine-rich" evidence="4">
    <location>
        <begin position="53"/>
        <end position="95"/>
    </location>
</feature>
<dbReference type="GO" id="GO:0016020">
    <property type="term" value="C:membrane"/>
    <property type="evidence" value="ECO:0007669"/>
    <property type="project" value="UniProtKB-SubCell"/>
</dbReference>
<proteinExistence type="predicted"/>
<feature type="domain" description="Receptor L-domain" evidence="5">
    <location>
        <begin position="2"/>
        <end position="35"/>
    </location>
</feature>
<reference evidence="7" key="1">
    <citation type="journal article" date="2013" name="Nat. Biotechnol.">
        <title>Chinese hamster genome sequenced from sorted chromosomes.</title>
        <authorList>
            <person name="Brinkrolf K."/>
            <person name="Rupp O."/>
            <person name="Laux H."/>
            <person name="Kollin F."/>
            <person name="Ernst W."/>
            <person name="Linke B."/>
            <person name="Kofler R."/>
            <person name="Romand S."/>
            <person name="Hesse F."/>
            <person name="Budach W.E."/>
            <person name="Galosy S."/>
            <person name="Muller D."/>
            <person name="Noll T."/>
            <person name="Wienberg J."/>
            <person name="Jostock T."/>
            <person name="Leonard M."/>
            <person name="Grillari J."/>
            <person name="Tauch A."/>
            <person name="Goesmann A."/>
            <person name="Helk B."/>
            <person name="Mott J.E."/>
            <person name="Puhler A."/>
            <person name="Borth N."/>
        </authorList>
    </citation>
    <scope>NUCLEOTIDE SEQUENCE [LARGE SCALE GENOMIC DNA]</scope>
    <source>
        <strain evidence="7">17A/GY</strain>
    </source>
</reference>
<keyword evidence="2" id="KW-0829">Tyrosine-protein kinase</keyword>
<evidence type="ECO:0000313" key="7">
    <source>
        <dbReference type="Proteomes" id="UP000030759"/>
    </source>
</evidence>
<evidence type="ECO:0000256" key="1">
    <source>
        <dbReference type="ARBA" id="ARBA00004479"/>
    </source>
</evidence>
<dbReference type="Gene3D" id="3.80.20.20">
    <property type="entry name" value="Receptor L-domain"/>
    <property type="match status" value="3"/>
</dbReference>
<keyword evidence="3" id="KW-0325">Glycoprotein</keyword>
<dbReference type="GO" id="GO:0004714">
    <property type="term" value="F:transmembrane receptor protein tyrosine kinase activity"/>
    <property type="evidence" value="ECO:0007669"/>
    <property type="project" value="UniProtKB-EC"/>
</dbReference>
<accession>A0A061IJJ3</accession>
<dbReference type="Proteomes" id="UP000030759">
    <property type="component" value="Unassembled WGS sequence"/>
</dbReference>
<keyword evidence="6" id="KW-0675">Receptor</keyword>
<name>A0A061IJJ3_CRIGR</name>
<feature type="domain" description="Receptor L-domain" evidence="5">
    <location>
        <begin position="135"/>
        <end position="182"/>
    </location>
</feature>
<protein>
    <submittedName>
        <fullName evidence="6">Receptor tyrosine-protein kinase erbB-4</fullName>
        <ecNumber evidence="6">2.7.10.1</ecNumber>
    </submittedName>
</protein>
<dbReference type="InterPro" id="IPR000494">
    <property type="entry name" value="Rcpt_L-dom"/>
</dbReference>
<dbReference type="AlphaFoldDB" id="A0A061IJJ3"/>
<sequence>MQLVFHALTEILNGGVYVDQNKFLCYADTIHWQDIVRNPWPSNMTLVSTNGSSGYNFVVDSSSCVRACPSSKMEVEENGIKMCKPCTDICPKACDGIGTGSLMSAQTVDSSNIDKFINCTKINGNLIFLVTGIHGGLSLLILKQQGITSLQFQSLKEISAGNIYITDNSNLCYYHTINWTTLFSTINQRIVIRDNRRADNCSKYTARNLNSNFRIVENNTRFIVL</sequence>
<evidence type="ECO:0000259" key="5">
    <source>
        <dbReference type="Pfam" id="PF01030"/>
    </source>
</evidence>
<dbReference type="EMBL" id="KE667838">
    <property type="protein sequence ID" value="ERE84722.1"/>
    <property type="molecule type" value="Genomic_DNA"/>
</dbReference>
<comment type="subcellular location">
    <subcellularLocation>
        <location evidence="1">Membrane</location>
        <topology evidence="1">Single-pass type I membrane protein</topology>
    </subcellularLocation>
</comment>
<evidence type="ECO:0000259" key="4">
    <source>
        <dbReference type="Pfam" id="PF00757"/>
    </source>
</evidence>
<dbReference type="SUPFAM" id="SSF52058">
    <property type="entry name" value="L domain-like"/>
    <property type="match status" value="2"/>
</dbReference>
<dbReference type="InterPro" id="IPR036941">
    <property type="entry name" value="Rcpt_L-dom_sf"/>
</dbReference>
<evidence type="ECO:0000313" key="6">
    <source>
        <dbReference type="EMBL" id="ERE84722.1"/>
    </source>
</evidence>